<feature type="transmembrane region" description="Helical" evidence="6">
    <location>
        <begin position="215"/>
        <end position="234"/>
    </location>
</feature>
<dbReference type="Pfam" id="PF00892">
    <property type="entry name" value="EamA"/>
    <property type="match status" value="2"/>
</dbReference>
<evidence type="ECO:0000256" key="2">
    <source>
        <dbReference type="ARBA" id="ARBA00007362"/>
    </source>
</evidence>
<organism evidence="8 9">
    <name type="scientific">Bullifex porci</name>
    <dbReference type="NCBI Taxonomy" id="2606638"/>
    <lineage>
        <taxon>Bacteria</taxon>
        <taxon>Pseudomonadati</taxon>
        <taxon>Spirochaetota</taxon>
        <taxon>Spirochaetia</taxon>
        <taxon>Spirochaetales</taxon>
        <taxon>Spirochaetaceae</taxon>
        <taxon>Bullifex</taxon>
    </lineage>
</organism>
<keyword evidence="9" id="KW-1185">Reference proteome</keyword>
<feature type="transmembrane region" description="Helical" evidence="6">
    <location>
        <begin position="271"/>
        <end position="287"/>
    </location>
</feature>
<comment type="caution">
    <text evidence="8">The sequence shown here is derived from an EMBL/GenBank/DDBJ whole genome shotgun (WGS) entry which is preliminary data.</text>
</comment>
<feature type="transmembrane region" description="Helical" evidence="6">
    <location>
        <begin position="35"/>
        <end position="52"/>
    </location>
</feature>
<keyword evidence="4 6" id="KW-1133">Transmembrane helix</keyword>
<evidence type="ECO:0000313" key="9">
    <source>
        <dbReference type="Proteomes" id="UP000460549"/>
    </source>
</evidence>
<accession>A0A7X2TQU2</accession>
<feature type="transmembrane region" description="Helical" evidence="6">
    <location>
        <begin position="120"/>
        <end position="138"/>
    </location>
</feature>
<evidence type="ECO:0000256" key="5">
    <source>
        <dbReference type="ARBA" id="ARBA00023136"/>
    </source>
</evidence>
<evidence type="ECO:0000256" key="6">
    <source>
        <dbReference type="SAM" id="Phobius"/>
    </source>
</evidence>
<dbReference type="AlphaFoldDB" id="A0A7X2TQU2"/>
<proteinExistence type="inferred from homology"/>
<dbReference type="EMBL" id="VUNN01000018">
    <property type="protein sequence ID" value="MSU06846.1"/>
    <property type="molecule type" value="Genomic_DNA"/>
</dbReference>
<feature type="domain" description="EamA" evidence="7">
    <location>
        <begin position="150"/>
        <end position="286"/>
    </location>
</feature>
<dbReference type="InterPro" id="IPR000620">
    <property type="entry name" value="EamA_dom"/>
</dbReference>
<comment type="subcellular location">
    <subcellularLocation>
        <location evidence="1">Membrane</location>
        <topology evidence="1">Multi-pass membrane protein</topology>
    </subcellularLocation>
</comment>
<evidence type="ECO:0000256" key="4">
    <source>
        <dbReference type="ARBA" id="ARBA00022989"/>
    </source>
</evidence>
<feature type="transmembrane region" description="Helical" evidence="6">
    <location>
        <begin position="186"/>
        <end position="203"/>
    </location>
</feature>
<dbReference type="PANTHER" id="PTHR32322:SF2">
    <property type="entry name" value="EAMA DOMAIN-CONTAINING PROTEIN"/>
    <property type="match status" value="1"/>
</dbReference>
<keyword evidence="3 6" id="KW-0812">Transmembrane</keyword>
<feature type="transmembrane region" description="Helical" evidence="6">
    <location>
        <begin position="64"/>
        <end position="82"/>
    </location>
</feature>
<gene>
    <name evidence="8" type="ORF">FYJ80_08695</name>
</gene>
<evidence type="ECO:0000313" key="8">
    <source>
        <dbReference type="EMBL" id="MSU06846.1"/>
    </source>
</evidence>
<protein>
    <submittedName>
        <fullName evidence="8">DMT family transporter</fullName>
    </submittedName>
</protein>
<dbReference type="PANTHER" id="PTHR32322">
    <property type="entry name" value="INNER MEMBRANE TRANSPORTER"/>
    <property type="match status" value="1"/>
</dbReference>
<dbReference type="Proteomes" id="UP000460549">
    <property type="component" value="Unassembled WGS sequence"/>
</dbReference>
<dbReference type="RefSeq" id="WP_154426046.1">
    <property type="nucleotide sequence ID" value="NZ_VUNN01000018.1"/>
</dbReference>
<feature type="transmembrane region" description="Helical" evidence="6">
    <location>
        <begin position="94"/>
        <end position="113"/>
    </location>
</feature>
<evidence type="ECO:0000256" key="1">
    <source>
        <dbReference type="ARBA" id="ARBA00004141"/>
    </source>
</evidence>
<sequence length="289" mass="31762">MNKKALGHMAALLCAVIWGTTFISTKVVLSTFTPIEILVIRFILGYLLLWAVRPKTLPFQGIKWEANAFFAGVFGIALYYLAENYALEYTSAGNVSLIVSTAPFFIAITFRLLKESDEKLSIYFFLGFILAIGGIALMNYSEGGFSFDLTGFILALLGAILWGIYSVFIKRAGKQSVDTIALTRRTFFYGLIVLLPISLLLGFDVSANNFKDLNVLINVIYLGLGASAICFAVWNFAIKSLGALVSGVYIYLVPAITVVFSYFFLNEGMNIYMIAGTILVIIGLVISEK</sequence>
<dbReference type="GO" id="GO:0016020">
    <property type="term" value="C:membrane"/>
    <property type="evidence" value="ECO:0007669"/>
    <property type="project" value="UniProtKB-SubCell"/>
</dbReference>
<dbReference type="SUPFAM" id="SSF103481">
    <property type="entry name" value="Multidrug resistance efflux transporter EmrE"/>
    <property type="match status" value="2"/>
</dbReference>
<keyword evidence="5 6" id="KW-0472">Membrane</keyword>
<comment type="similarity">
    <text evidence="2">Belongs to the EamA transporter family.</text>
</comment>
<evidence type="ECO:0000259" key="7">
    <source>
        <dbReference type="Pfam" id="PF00892"/>
    </source>
</evidence>
<feature type="domain" description="EamA" evidence="7">
    <location>
        <begin position="6"/>
        <end position="139"/>
    </location>
</feature>
<name>A0A7X2TQU2_9SPIO</name>
<reference evidence="8 9" key="1">
    <citation type="submission" date="2019-08" db="EMBL/GenBank/DDBJ databases">
        <title>In-depth cultivation of the pig gut microbiome towards novel bacterial diversity and tailored functional studies.</title>
        <authorList>
            <person name="Wylensek D."/>
            <person name="Hitch T.C.A."/>
            <person name="Clavel T."/>
        </authorList>
    </citation>
    <scope>NUCLEOTIDE SEQUENCE [LARGE SCALE GENOMIC DNA]</scope>
    <source>
        <strain evidence="8 9">NM-380-WT-3C1</strain>
    </source>
</reference>
<feature type="transmembrane region" description="Helical" evidence="6">
    <location>
        <begin position="144"/>
        <end position="165"/>
    </location>
</feature>
<dbReference type="InterPro" id="IPR050638">
    <property type="entry name" value="AA-Vitamin_Transporters"/>
</dbReference>
<evidence type="ECO:0000256" key="3">
    <source>
        <dbReference type="ARBA" id="ARBA00022692"/>
    </source>
</evidence>
<feature type="transmembrane region" description="Helical" evidence="6">
    <location>
        <begin position="241"/>
        <end position="265"/>
    </location>
</feature>
<dbReference type="InterPro" id="IPR037185">
    <property type="entry name" value="EmrE-like"/>
</dbReference>